<accession>A0A5P6NDH0</accession>
<gene>
    <name evidence="11" type="ORF">D0Y83_08135</name>
</gene>
<feature type="compositionally biased region" description="Basic and acidic residues" evidence="8">
    <location>
        <begin position="13"/>
        <end position="22"/>
    </location>
</feature>
<dbReference type="InterPro" id="IPR018704">
    <property type="entry name" value="SecYEG/CpoB_TPR"/>
</dbReference>
<evidence type="ECO:0000256" key="9">
    <source>
        <dbReference type="SAM" id="Phobius"/>
    </source>
</evidence>
<evidence type="ECO:0000256" key="2">
    <source>
        <dbReference type="ARBA" id="ARBA00004236"/>
    </source>
</evidence>
<dbReference type="Pfam" id="PF09976">
    <property type="entry name" value="TPR_21"/>
    <property type="match status" value="1"/>
</dbReference>
<dbReference type="InterPro" id="IPR026039">
    <property type="entry name" value="YfgM"/>
</dbReference>
<sequence>MEPGPVALTPKNELTREEKRAKKADAEQEALLREVDDAVRQSDADAFLARWGKPLFALLILGLAAFAGYLYWDSRQEAAMERDSEALVGALDQIQAGNLDSGYAQLEELAGKEGGAAIAAIMMRAGIAEQRGDTEEAATLFGQVAENEDAAPAMRDLARLRQVVIEYDEMDSAAIIAALKPLATPGKPYFASAGELVAHAYLDQDKRAEAGALFAQIAKDENAPETLRSRARQMAGVLGVDAIEDVDALLEEQGVEREAGEGENAAAATQ</sequence>
<dbReference type="GO" id="GO:0005886">
    <property type="term" value="C:plasma membrane"/>
    <property type="evidence" value="ECO:0007669"/>
    <property type="project" value="UniProtKB-SubCell"/>
</dbReference>
<evidence type="ECO:0000256" key="4">
    <source>
        <dbReference type="ARBA" id="ARBA00022692"/>
    </source>
</evidence>
<evidence type="ECO:0000256" key="6">
    <source>
        <dbReference type="ARBA" id="ARBA00023136"/>
    </source>
</evidence>
<feature type="region of interest" description="Disordered" evidence="8">
    <location>
        <begin position="1"/>
        <end position="22"/>
    </location>
</feature>
<evidence type="ECO:0000256" key="5">
    <source>
        <dbReference type="ARBA" id="ARBA00022989"/>
    </source>
</evidence>
<evidence type="ECO:0000256" key="7">
    <source>
        <dbReference type="ARBA" id="ARBA00023186"/>
    </source>
</evidence>
<keyword evidence="3" id="KW-1003">Cell membrane</keyword>
<dbReference type="AlphaFoldDB" id="A0A5P6NDH0"/>
<keyword evidence="6 9" id="KW-0472">Membrane</keyword>
<proteinExistence type="predicted"/>
<dbReference type="Proteomes" id="UP000325385">
    <property type="component" value="Chromosome"/>
</dbReference>
<evidence type="ECO:0000313" key="11">
    <source>
        <dbReference type="EMBL" id="QFI63243.1"/>
    </source>
</evidence>
<evidence type="ECO:0000313" key="12">
    <source>
        <dbReference type="Proteomes" id="UP000325385"/>
    </source>
</evidence>
<evidence type="ECO:0000256" key="8">
    <source>
        <dbReference type="SAM" id="MobiDB-lite"/>
    </source>
</evidence>
<keyword evidence="5 9" id="KW-1133">Transmembrane helix</keyword>
<keyword evidence="4 9" id="KW-0812">Transmembrane</keyword>
<name>A0A5P6NDH0_9SPHN</name>
<reference evidence="12" key="1">
    <citation type="submission" date="2018-09" db="EMBL/GenBank/DDBJ databases">
        <title>Nocardia yunnanensis sp. nov., an actinomycete isolated from a soil sample.</title>
        <authorList>
            <person name="Zhang J."/>
        </authorList>
    </citation>
    <scope>NUCLEOTIDE SEQUENCE [LARGE SCALE GENOMIC DNA]</scope>
    <source>
        <strain evidence="12">21-3</strain>
    </source>
</reference>
<organism evidence="11 12">
    <name type="scientific">Qipengyuania flava</name>
    <dbReference type="NCBI Taxonomy" id="192812"/>
    <lineage>
        <taxon>Bacteria</taxon>
        <taxon>Pseudomonadati</taxon>
        <taxon>Pseudomonadota</taxon>
        <taxon>Alphaproteobacteria</taxon>
        <taxon>Sphingomonadales</taxon>
        <taxon>Erythrobacteraceae</taxon>
        <taxon>Qipengyuania</taxon>
    </lineage>
</organism>
<dbReference type="GO" id="GO:0044877">
    <property type="term" value="F:protein-containing complex binding"/>
    <property type="evidence" value="ECO:0007669"/>
    <property type="project" value="InterPro"/>
</dbReference>
<evidence type="ECO:0000256" key="3">
    <source>
        <dbReference type="ARBA" id="ARBA00022475"/>
    </source>
</evidence>
<evidence type="ECO:0000259" key="10">
    <source>
        <dbReference type="Pfam" id="PF09976"/>
    </source>
</evidence>
<dbReference type="PANTHER" id="PTHR38035">
    <property type="entry name" value="UPF0070 PROTEIN YFGM"/>
    <property type="match status" value="1"/>
</dbReference>
<feature type="transmembrane region" description="Helical" evidence="9">
    <location>
        <begin position="55"/>
        <end position="72"/>
    </location>
</feature>
<comment type="subcellular location">
    <subcellularLocation>
        <location evidence="2">Cell membrane</location>
    </subcellularLocation>
    <subcellularLocation>
        <location evidence="1">Membrane</location>
        <topology evidence="1">Single-pass membrane protein</topology>
    </subcellularLocation>
</comment>
<feature type="domain" description="Ancillary SecYEG translocon subunit/Cell division coordinator CpoB TPR" evidence="10">
    <location>
        <begin position="46"/>
        <end position="216"/>
    </location>
</feature>
<dbReference type="PANTHER" id="PTHR38035:SF1">
    <property type="entry name" value="ANCILLARY SECYEG TRANSLOCON SUBUNIT"/>
    <property type="match status" value="1"/>
</dbReference>
<keyword evidence="7" id="KW-0143">Chaperone</keyword>
<dbReference type="EMBL" id="CP032228">
    <property type="protein sequence ID" value="QFI63243.1"/>
    <property type="molecule type" value="Genomic_DNA"/>
</dbReference>
<evidence type="ECO:0000256" key="1">
    <source>
        <dbReference type="ARBA" id="ARBA00004167"/>
    </source>
</evidence>
<protein>
    <recommendedName>
        <fullName evidence="10">Ancillary SecYEG translocon subunit/Cell division coordinator CpoB TPR domain-containing protein</fullName>
    </recommendedName>
</protein>